<feature type="compositionally biased region" description="Basic and acidic residues" evidence="1">
    <location>
        <begin position="278"/>
        <end position="308"/>
    </location>
</feature>
<sequence length="832" mass="89386">MSGELSPGEPIRSNGSTSSFNSKAPPNFPTRTPARTKRRSTSSVLSVPSPSTPTFPNPPPTQDFVSALNSPAPIVFSTPLERELLNKLSELGFDTGQMVHSVLTDACDCSGALWWMMRKKAERRAVDEAAKQGDSRKDGLLAPPNHRSSLALSESSDSGGDLVNGTQVSSPVDITPPILPPAPPAPPPKPEPVPPPDLDIIPATPTFPPPAPRTPSPVLSPVLLSAQTPSNLHTRSSTTATPSSSTSSRNRGTKPRSASVSIMQRATTALEAAGLVRKKSDEKFRKEEQEKKDREEREKRAASAEEIRTSSNKLSKSPPSKPVKDGLPPAPAVEPSGLSGLPIPGSPWIMPPIALSPAESPTQSNASHAAPVPLPTPGSVGSATGKTRARASILHTFRMWFNEDRKGKRKAAANAHLPTHPPAPTPTSANSSRGGRNKRRSGSGSAGPRRPGHNKRASASSRRSSSVNSRRSSIASLQKIPSIDYPPQQHPSDDPFNPRRRSFGARTPTSERGEYSSRPSSIRSFQVSTPGLPPVRRSHSPSSSTGSGRRSIRRTDSPLQRYHRRAGSGSSTRVIRQIKTVHPPHVRSNSVSSNVSAPSSRPTSFHEGSESEGFGYPSTPSRPSSRQDSDDTPRRAPYSTTVLVAHKKTTPFRQPSAGRSSWKKAWGVEPPGWKSRSTEAPFEILFTDDPRTNVRDVFSGRPSLSQDDDEWVDDEDDEIPFAGGLGQMSSIASSSQSAPLANITEAFYKSEPLVLAPPPSRNARSNQGKRGGSRNMGRQKASHSPVSGSMPLPPPVEHPPADGRASRRQLPRVEPVFRQSAIQEEDEDEEEE</sequence>
<dbReference type="OrthoDB" id="504170at2759"/>
<gene>
    <name evidence="2" type="ORF">M422DRAFT_782185</name>
</gene>
<evidence type="ECO:0000313" key="2">
    <source>
        <dbReference type="EMBL" id="KIJ36670.1"/>
    </source>
</evidence>
<feature type="compositionally biased region" description="Low complexity" evidence="1">
    <location>
        <begin position="581"/>
        <end position="602"/>
    </location>
</feature>
<proteinExistence type="predicted"/>
<feature type="compositionally biased region" description="Pro residues" evidence="1">
    <location>
        <begin position="177"/>
        <end position="197"/>
    </location>
</feature>
<keyword evidence="3" id="KW-1185">Reference proteome</keyword>
<feature type="compositionally biased region" description="Basic and acidic residues" evidence="1">
    <location>
        <begin position="625"/>
        <end position="634"/>
    </location>
</feature>
<feature type="compositionally biased region" description="Low complexity" evidence="1">
    <location>
        <begin position="148"/>
        <end position="161"/>
    </location>
</feature>
<feature type="compositionally biased region" description="Acidic residues" evidence="1">
    <location>
        <begin position="823"/>
        <end position="832"/>
    </location>
</feature>
<name>A0A0C9VGD8_SPHS4</name>
<feature type="region of interest" description="Disordered" evidence="1">
    <location>
        <begin position="1"/>
        <end position="62"/>
    </location>
</feature>
<feature type="compositionally biased region" description="Pro residues" evidence="1">
    <location>
        <begin position="205"/>
        <end position="215"/>
    </location>
</feature>
<feature type="compositionally biased region" description="Basic and acidic residues" evidence="1">
    <location>
        <begin position="126"/>
        <end position="139"/>
    </location>
</feature>
<feature type="compositionally biased region" description="Low complexity" evidence="1">
    <location>
        <begin position="457"/>
        <end position="476"/>
    </location>
</feature>
<feature type="compositionally biased region" description="Polar residues" evidence="1">
    <location>
        <begin position="517"/>
        <end position="529"/>
    </location>
</feature>
<reference evidence="2 3" key="1">
    <citation type="submission" date="2014-06" db="EMBL/GenBank/DDBJ databases">
        <title>Evolutionary Origins and Diversification of the Mycorrhizal Mutualists.</title>
        <authorList>
            <consortium name="DOE Joint Genome Institute"/>
            <consortium name="Mycorrhizal Genomics Consortium"/>
            <person name="Kohler A."/>
            <person name="Kuo A."/>
            <person name="Nagy L.G."/>
            <person name="Floudas D."/>
            <person name="Copeland A."/>
            <person name="Barry K.W."/>
            <person name="Cichocki N."/>
            <person name="Veneault-Fourrey C."/>
            <person name="LaButti K."/>
            <person name="Lindquist E.A."/>
            <person name="Lipzen A."/>
            <person name="Lundell T."/>
            <person name="Morin E."/>
            <person name="Murat C."/>
            <person name="Riley R."/>
            <person name="Ohm R."/>
            <person name="Sun H."/>
            <person name="Tunlid A."/>
            <person name="Henrissat B."/>
            <person name="Grigoriev I.V."/>
            <person name="Hibbett D.S."/>
            <person name="Martin F."/>
        </authorList>
    </citation>
    <scope>NUCLEOTIDE SEQUENCE [LARGE SCALE GENOMIC DNA]</scope>
    <source>
        <strain evidence="2 3">SS14</strain>
    </source>
</reference>
<feature type="compositionally biased region" description="Acidic residues" evidence="1">
    <location>
        <begin position="706"/>
        <end position="717"/>
    </location>
</feature>
<protein>
    <submittedName>
        <fullName evidence="2">Uncharacterized protein</fullName>
    </submittedName>
</protein>
<dbReference type="Proteomes" id="UP000054279">
    <property type="component" value="Unassembled WGS sequence"/>
</dbReference>
<feature type="region of interest" description="Disordered" evidence="1">
    <location>
        <begin position="126"/>
        <end position="387"/>
    </location>
</feature>
<evidence type="ECO:0000313" key="3">
    <source>
        <dbReference type="Proteomes" id="UP000054279"/>
    </source>
</evidence>
<dbReference type="HOGENOM" id="CLU_004007_1_1_1"/>
<feature type="compositionally biased region" description="Polar residues" evidence="1">
    <location>
        <begin position="256"/>
        <end position="267"/>
    </location>
</feature>
<dbReference type="AlphaFoldDB" id="A0A0C9VGD8"/>
<evidence type="ECO:0000256" key="1">
    <source>
        <dbReference type="SAM" id="MobiDB-lite"/>
    </source>
</evidence>
<feature type="region of interest" description="Disordered" evidence="1">
    <location>
        <begin position="752"/>
        <end position="832"/>
    </location>
</feature>
<dbReference type="EMBL" id="KN837176">
    <property type="protein sequence ID" value="KIJ36670.1"/>
    <property type="molecule type" value="Genomic_DNA"/>
</dbReference>
<accession>A0A0C9VGD8</accession>
<feature type="compositionally biased region" description="Polar residues" evidence="1">
    <location>
        <begin position="13"/>
        <end position="24"/>
    </location>
</feature>
<feature type="compositionally biased region" description="Pro residues" evidence="1">
    <location>
        <begin position="50"/>
        <end position="61"/>
    </location>
</feature>
<feature type="region of interest" description="Disordered" evidence="1">
    <location>
        <begin position="697"/>
        <end position="717"/>
    </location>
</feature>
<feature type="compositionally biased region" description="Low complexity" evidence="1">
    <location>
        <begin position="234"/>
        <end position="250"/>
    </location>
</feature>
<feature type="compositionally biased region" description="Low complexity" evidence="1">
    <location>
        <begin position="540"/>
        <end position="549"/>
    </location>
</feature>
<feature type="region of interest" description="Disordered" evidence="1">
    <location>
        <begin position="405"/>
        <end position="675"/>
    </location>
</feature>
<organism evidence="2 3">
    <name type="scientific">Sphaerobolus stellatus (strain SS14)</name>
    <dbReference type="NCBI Taxonomy" id="990650"/>
    <lineage>
        <taxon>Eukaryota</taxon>
        <taxon>Fungi</taxon>
        <taxon>Dikarya</taxon>
        <taxon>Basidiomycota</taxon>
        <taxon>Agaricomycotina</taxon>
        <taxon>Agaricomycetes</taxon>
        <taxon>Phallomycetidae</taxon>
        <taxon>Geastrales</taxon>
        <taxon>Sphaerobolaceae</taxon>
        <taxon>Sphaerobolus</taxon>
    </lineage>
</organism>